<keyword evidence="2" id="KW-0175">Coiled coil</keyword>
<dbReference type="InterPro" id="IPR058627">
    <property type="entry name" value="MdtA-like_C"/>
</dbReference>
<evidence type="ECO:0000259" key="5">
    <source>
        <dbReference type="Pfam" id="PF25973"/>
    </source>
</evidence>
<dbReference type="STRING" id="1715989.NITINOP_0715"/>
<dbReference type="Proteomes" id="UP000066284">
    <property type="component" value="Chromosome 1"/>
</dbReference>
<dbReference type="NCBIfam" id="TIGR01730">
    <property type="entry name" value="RND_mfp"/>
    <property type="match status" value="1"/>
</dbReference>
<sequence>MKRGVIIVMAALLVAGCGTREESPAVPSSSEPKKMIRAEVIEVAQTPVPVLVEVTGQVAAVFQATLSSRIQGTIDTLLVREGTAVSKGQPVIRLDSRDVEAELARAVAEIDNARAHLDRMNQLFERDAVSKQEMENAVRAYKVAEANRKAIEAQLSYTVVRAPFDGVITEKFVEAGELASPGQPLLRMENTRQLRLEATVAEGDIKSLSPGEKISVVIDALGGRVLTGTVARILPAGDPQTHTFTVKVDLPPTPGLKSGMFGRFQLERGTHPTILLPETAVAERGQLVSVFVVGQDGIARLRWVKTGRRFDKQVEILSGVNAGESVLREAVLGVDGALVNPAEGAGPVTS</sequence>
<gene>
    <name evidence="6" type="ORF">NITINOP_0715</name>
</gene>
<dbReference type="KEGG" id="nio:NITINOP_0715"/>
<comment type="similarity">
    <text evidence="1">Belongs to the membrane fusion protein (MFP) (TC 8.A.1) family.</text>
</comment>
<evidence type="ECO:0000313" key="6">
    <source>
        <dbReference type="EMBL" id="CUQ65690.1"/>
    </source>
</evidence>
<dbReference type="Pfam" id="PF25954">
    <property type="entry name" value="Beta-barrel_RND_2"/>
    <property type="match status" value="1"/>
</dbReference>
<evidence type="ECO:0000313" key="7">
    <source>
        <dbReference type="Proteomes" id="UP000066284"/>
    </source>
</evidence>
<protein>
    <submittedName>
        <fullName evidence="6">Putative RND-type efflux transporter, membrane-fusion protein</fullName>
    </submittedName>
</protein>
<evidence type="ECO:0000259" key="3">
    <source>
        <dbReference type="Pfam" id="PF25954"/>
    </source>
</evidence>
<feature type="domain" description="CusB-like beta-barrel" evidence="3">
    <location>
        <begin position="196"/>
        <end position="268"/>
    </location>
</feature>
<dbReference type="Gene3D" id="1.10.287.470">
    <property type="entry name" value="Helix hairpin bin"/>
    <property type="match status" value="1"/>
</dbReference>
<dbReference type="EMBL" id="LN885086">
    <property type="protein sequence ID" value="CUQ65690.1"/>
    <property type="molecule type" value="Genomic_DNA"/>
</dbReference>
<dbReference type="PANTHER" id="PTHR30469:SF38">
    <property type="entry name" value="HLYD FAMILY SECRETION PROTEIN"/>
    <property type="match status" value="1"/>
</dbReference>
<feature type="coiled-coil region" evidence="2">
    <location>
        <begin position="96"/>
        <end position="154"/>
    </location>
</feature>
<dbReference type="Gene3D" id="2.40.30.170">
    <property type="match status" value="1"/>
</dbReference>
<accession>A0A0S4KR91</accession>
<dbReference type="Pfam" id="PF25973">
    <property type="entry name" value="BSH_CzcB"/>
    <property type="match status" value="1"/>
</dbReference>
<dbReference type="InterPro" id="IPR058792">
    <property type="entry name" value="Beta-barrel_RND_2"/>
</dbReference>
<dbReference type="Pfam" id="PF25967">
    <property type="entry name" value="RND-MFP_C"/>
    <property type="match status" value="1"/>
</dbReference>
<dbReference type="PROSITE" id="PS51257">
    <property type="entry name" value="PROKAR_LIPOPROTEIN"/>
    <property type="match status" value="1"/>
</dbReference>
<dbReference type="Gene3D" id="2.40.420.20">
    <property type="match status" value="1"/>
</dbReference>
<name>A0A0S4KR91_9BACT</name>
<dbReference type="GO" id="GO:1990281">
    <property type="term" value="C:efflux pump complex"/>
    <property type="evidence" value="ECO:0007669"/>
    <property type="project" value="TreeGrafter"/>
</dbReference>
<feature type="domain" description="CzcB-like barrel-sandwich hybrid" evidence="5">
    <location>
        <begin position="64"/>
        <end position="181"/>
    </location>
</feature>
<dbReference type="SUPFAM" id="SSF111369">
    <property type="entry name" value="HlyD-like secretion proteins"/>
    <property type="match status" value="1"/>
</dbReference>
<evidence type="ECO:0000256" key="1">
    <source>
        <dbReference type="ARBA" id="ARBA00009477"/>
    </source>
</evidence>
<feature type="domain" description="Multidrug resistance protein MdtA-like C-terminal permuted SH3" evidence="4">
    <location>
        <begin position="274"/>
        <end position="326"/>
    </location>
</feature>
<evidence type="ECO:0000259" key="4">
    <source>
        <dbReference type="Pfam" id="PF25967"/>
    </source>
</evidence>
<dbReference type="PANTHER" id="PTHR30469">
    <property type="entry name" value="MULTIDRUG RESISTANCE PROTEIN MDTA"/>
    <property type="match status" value="1"/>
</dbReference>
<evidence type="ECO:0000256" key="2">
    <source>
        <dbReference type="SAM" id="Coils"/>
    </source>
</evidence>
<reference evidence="7" key="1">
    <citation type="submission" date="2015-09" db="EMBL/GenBank/DDBJ databases">
        <authorList>
            <person name="Daims H."/>
        </authorList>
    </citation>
    <scope>NUCLEOTIDE SEQUENCE [LARGE SCALE GENOMIC DNA]</scope>
</reference>
<dbReference type="InterPro" id="IPR006143">
    <property type="entry name" value="RND_pump_MFP"/>
</dbReference>
<proteinExistence type="inferred from homology"/>
<dbReference type="GO" id="GO:0015562">
    <property type="term" value="F:efflux transmembrane transporter activity"/>
    <property type="evidence" value="ECO:0007669"/>
    <property type="project" value="TreeGrafter"/>
</dbReference>
<keyword evidence="7" id="KW-1185">Reference proteome</keyword>
<dbReference type="AlphaFoldDB" id="A0A0S4KR91"/>
<dbReference type="Gene3D" id="2.40.50.100">
    <property type="match status" value="1"/>
</dbReference>
<organism evidence="6 7">
    <name type="scientific">Candidatus Nitrospira inopinata</name>
    <dbReference type="NCBI Taxonomy" id="1715989"/>
    <lineage>
        <taxon>Bacteria</taxon>
        <taxon>Pseudomonadati</taxon>
        <taxon>Nitrospirota</taxon>
        <taxon>Nitrospiria</taxon>
        <taxon>Nitrospirales</taxon>
        <taxon>Nitrospiraceae</taxon>
        <taxon>Nitrospira</taxon>
    </lineage>
</organism>
<dbReference type="InterPro" id="IPR058647">
    <property type="entry name" value="BSH_CzcB-like"/>
</dbReference>